<dbReference type="AlphaFoldDB" id="A0A2P5CNK0"/>
<reference evidence="2" key="1">
    <citation type="submission" date="2016-06" db="EMBL/GenBank/DDBJ databases">
        <title>Parallel loss of symbiosis genes in relatives of nitrogen-fixing non-legume Parasponia.</title>
        <authorList>
            <person name="Van Velzen R."/>
            <person name="Holmer R."/>
            <person name="Bu F."/>
            <person name="Rutten L."/>
            <person name="Van Zeijl A."/>
            <person name="Liu W."/>
            <person name="Santuari L."/>
            <person name="Cao Q."/>
            <person name="Sharma T."/>
            <person name="Shen D."/>
            <person name="Roswanjaya Y."/>
            <person name="Wardhani T."/>
            <person name="Kalhor M.S."/>
            <person name="Jansen J."/>
            <person name="Van den Hoogen J."/>
            <person name="Gungor B."/>
            <person name="Hartog M."/>
            <person name="Hontelez J."/>
            <person name="Verver J."/>
            <person name="Yang W.-C."/>
            <person name="Schijlen E."/>
            <person name="Repin R."/>
            <person name="Schilthuizen M."/>
            <person name="Schranz E."/>
            <person name="Heidstra R."/>
            <person name="Miyata K."/>
            <person name="Fedorova E."/>
            <person name="Kohlen W."/>
            <person name="Bisseling T."/>
            <person name="Smit S."/>
            <person name="Geurts R."/>
        </authorList>
    </citation>
    <scope>NUCLEOTIDE SEQUENCE [LARGE SCALE GENOMIC DNA]</scope>
    <source>
        <strain evidence="2">cv. WU1-14</strain>
    </source>
</reference>
<dbReference type="EMBL" id="JXTB01000111">
    <property type="protein sequence ID" value="PON62585.1"/>
    <property type="molecule type" value="Genomic_DNA"/>
</dbReference>
<name>A0A2P5CNK0_PARAD</name>
<organism evidence="1 2">
    <name type="scientific">Parasponia andersonii</name>
    <name type="common">Sponia andersonii</name>
    <dbReference type="NCBI Taxonomy" id="3476"/>
    <lineage>
        <taxon>Eukaryota</taxon>
        <taxon>Viridiplantae</taxon>
        <taxon>Streptophyta</taxon>
        <taxon>Embryophyta</taxon>
        <taxon>Tracheophyta</taxon>
        <taxon>Spermatophyta</taxon>
        <taxon>Magnoliopsida</taxon>
        <taxon>eudicotyledons</taxon>
        <taxon>Gunneridae</taxon>
        <taxon>Pentapetalae</taxon>
        <taxon>rosids</taxon>
        <taxon>fabids</taxon>
        <taxon>Rosales</taxon>
        <taxon>Cannabaceae</taxon>
        <taxon>Parasponia</taxon>
    </lineage>
</organism>
<keyword evidence="2" id="KW-1185">Reference proteome</keyword>
<dbReference type="Proteomes" id="UP000237105">
    <property type="component" value="Unassembled WGS sequence"/>
</dbReference>
<sequence length="95" mass="10766">MNSAQSDSYLDSWGSGASRVFYQSTVGSNSQLQTQTKHLMRSWVGARIGQVVLIERRLVKISPPTGWSRRGRRKTGRDDARKVTVTMTCDFWNKS</sequence>
<evidence type="ECO:0000313" key="1">
    <source>
        <dbReference type="EMBL" id="PON62585.1"/>
    </source>
</evidence>
<proteinExistence type="predicted"/>
<comment type="caution">
    <text evidence="1">The sequence shown here is derived from an EMBL/GenBank/DDBJ whole genome shotgun (WGS) entry which is preliminary data.</text>
</comment>
<protein>
    <submittedName>
        <fullName evidence="1">Uncharacterized protein</fullName>
    </submittedName>
</protein>
<evidence type="ECO:0000313" key="2">
    <source>
        <dbReference type="Proteomes" id="UP000237105"/>
    </source>
</evidence>
<gene>
    <name evidence="1" type="ORF">PanWU01x14_137000</name>
</gene>
<accession>A0A2P5CNK0</accession>